<reference evidence="2" key="1">
    <citation type="journal article" date="2023" name="Nat. Plants">
        <title>Single-cell RNA sequencing provides a high-resolution roadmap for understanding the multicellular compartmentation of specialized metabolism.</title>
        <authorList>
            <person name="Sun S."/>
            <person name="Shen X."/>
            <person name="Li Y."/>
            <person name="Li Y."/>
            <person name="Wang S."/>
            <person name="Li R."/>
            <person name="Zhang H."/>
            <person name="Shen G."/>
            <person name="Guo B."/>
            <person name="Wei J."/>
            <person name="Xu J."/>
            <person name="St-Pierre B."/>
            <person name="Chen S."/>
            <person name="Sun C."/>
        </authorList>
    </citation>
    <scope>NUCLEOTIDE SEQUENCE [LARGE SCALE GENOMIC DNA]</scope>
</reference>
<proteinExistence type="predicted"/>
<keyword evidence="2" id="KW-1185">Reference proteome</keyword>
<organism evidence="1 2">
    <name type="scientific">Catharanthus roseus</name>
    <name type="common">Madagascar periwinkle</name>
    <name type="synonym">Vinca rosea</name>
    <dbReference type="NCBI Taxonomy" id="4058"/>
    <lineage>
        <taxon>Eukaryota</taxon>
        <taxon>Viridiplantae</taxon>
        <taxon>Streptophyta</taxon>
        <taxon>Embryophyta</taxon>
        <taxon>Tracheophyta</taxon>
        <taxon>Spermatophyta</taxon>
        <taxon>Magnoliopsida</taxon>
        <taxon>eudicotyledons</taxon>
        <taxon>Gunneridae</taxon>
        <taxon>Pentapetalae</taxon>
        <taxon>asterids</taxon>
        <taxon>lamiids</taxon>
        <taxon>Gentianales</taxon>
        <taxon>Apocynaceae</taxon>
        <taxon>Rauvolfioideae</taxon>
        <taxon>Vinceae</taxon>
        <taxon>Catharanthinae</taxon>
        <taxon>Catharanthus</taxon>
    </lineage>
</organism>
<gene>
    <name evidence="1" type="ORF">M9H77_11725</name>
</gene>
<sequence length="113" mass="13280">MSSNFGLFIFMEEDHSWMFRKTVPRFMEISSEFQLAYYTYEEAPNPEAQWFYNMQKFVDTPLYEGCTKTKEVPMKSQSLQATDLVDEDKMEKKSPSHSKIKSLKTLKALALVE</sequence>
<dbReference type="EMBL" id="CM044703">
    <property type="protein sequence ID" value="KAI5671361.1"/>
    <property type="molecule type" value="Genomic_DNA"/>
</dbReference>
<dbReference type="Proteomes" id="UP001060085">
    <property type="component" value="Linkage Group LG03"/>
</dbReference>
<comment type="caution">
    <text evidence="1">The sequence shown here is derived from an EMBL/GenBank/DDBJ whole genome shotgun (WGS) entry which is preliminary data.</text>
</comment>
<protein>
    <submittedName>
        <fullName evidence="1">Uncharacterized protein</fullName>
    </submittedName>
</protein>
<evidence type="ECO:0000313" key="1">
    <source>
        <dbReference type="EMBL" id="KAI5671361.1"/>
    </source>
</evidence>
<name>A0ACC0BFE4_CATRO</name>
<evidence type="ECO:0000313" key="2">
    <source>
        <dbReference type="Proteomes" id="UP001060085"/>
    </source>
</evidence>
<accession>A0ACC0BFE4</accession>